<comment type="caution">
    <text evidence="1">The sequence shown here is derived from an EMBL/GenBank/DDBJ whole genome shotgun (WGS) entry which is preliminary data.</text>
</comment>
<proteinExistence type="predicted"/>
<gene>
    <name evidence="1" type="ORF">AFERRI_400363</name>
</gene>
<reference evidence="1" key="1">
    <citation type="submission" date="2014-03" db="EMBL/GenBank/DDBJ databases">
        <authorList>
            <person name="Genoscope - CEA"/>
        </authorList>
    </citation>
    <scope>NUCLEOTIDE SEQUENCE [LARGE SCALE GENOMIC DNA]</scope>
    <source>
        <strain evidence="1">CF27</strain>
    </source>
</reference>
<accession>A0A060UPQ0</accession>
<name>A0A060UPQ0_9PROT</name>
<evidence type="ECO:0000313" key="1">
    <source>
        <dbReference type="EMBL" id="CDQ10582.1"/>
    </source>
</evidence>
<protein>
    <submittedName>
        <fullName evidence="1">Uncharacterized protein</fullName>
    </submittedName>
</protein>
<dbReference type="EMBL" id="CCCS020000035">
    <property type="protein sequence ID" value="CDQ10582.1"/>
    <property type="molecule type" value="Genomic_DNA"/>
</dbReference>
<reference evidence="1" key="2">
    <citation type="submission" date="2014-07" db="EMBL/GenBank/DDBJ databases">
        <title>Initial genome analysis of the psychrotolerant acidophile Acidithiobacillus ferrivorans CF27: insights into iron and sulfur oxidation pathways and into biofilm formation.</title>
        <authorList>
            <person name="Talla E."/>
            <person name="Hedrich S."/>
            <person name="Mangenot S."/>
            <person name="Ji B."/>
            <person name="Johnson D.B."/>
            <person name="Barbe V."/>
            <person name="Bonnefoy V."/>
        </authorList>
    </citation>
    <scope>NUCLEOTIDE SEQUENCE [LARGE SCALE GENOMIC DNA]</scope>
    <source>
        <strain evidence="1">CF27</strain>
    </source>
</reference>
<sequence length="154" mass="16656">MKYSKDKEAPIMNNKPQESAACNYEGHDFGATYIDSCCIDGYLWDLDSCDEPGGRLSDGGDMPCPKCNTLEYLEQAKEEAESCTSGSVFVSGGGYAYTGESIWLSAVRKAESLNPDGAAHALQKLGVVKTLVPEAGTNGYAVHRYIYCEEGDRT</sequence>
<organism evidence="1">
    <name type="scientific">Acidithiobacillus ferrivorans</name>
    <dbReference type="NCBI Taxonomy" id="160808"/>
    <lineage>
        <taxon>Bacteria</taxon>
        <taxon>Pseudomonadati</taxon>
        <taxon>Pseudomonadota</taxon>
        <taxon>Acidithiobacillia</taxon>
        <taxon>Acidithiobacillales</taxon>
        <taxon>Acidithiobacillaceae</taxon>
        <taxon>Acidithiobacillus</taxon>
    </lineage>
</organism>
<dbReference type="AlphaFoldDB" id="A0A060UPQ0"/>